<evidence type="ECO:0000256" key="3">
    <source>
        <dbReference type="RuleBase" id="RU361235"/>
    </source>
</evidence>
<evidence type="ECO:0000313" key="5">
    <source>
        <dbReference type="EMBL" id="GAA0581983.1"/>
    </source>
</evidence>
<dbReference type="EMBL" id="JACHMV010000001">
    <property type="protein sequence ID" value="MBB4777249.1"/>
    <property type="molecule type" value="Genomic_DNA"/>
</dbReference>
<evidence type="ECO:0000256" key="1">
    <source>
        <dbReference type="ARBA" id="ARBA00005964"/>
    </source>
</evidence>
<dbReference type="GO" id="GO:0016787">
    <property type="term" value="F:hydrolase activity"/>
    <property type="evidence" value="ECO:0007669"/>
    <property type="project" value="UniProtKB-KW"/>
</dbReference>
<evidence type="ECO:0000259" key="4">
    <source>
        <dbReference type="Pfam" id="PF00135"/>
    </source>
</evidence>
<dbReference type="AlphaFoldDB" id="A0A7W7IHL8"/>
<dbReference type="InterPro" id="IPR019826">
    <property type="entry name" value="Carboxylesterase_B_AS"/>
</dbReference>
<dbReference type="InterPro" id="IPR050309">
    <property type="entry name" value="Type-B_Carboxylest/Lipase"/>
</dbReference>
<dbReference type="Gene3D" id="3.40.50.1820">
    <property type="entry name" value="alpha/beta hydrolase"/>
    <property type="match status" value="1"/>
</dbReference>
<accession>A0A7W7IHL8</accession>
<evidence type="ECO:0000256" key="2">
    <source>
        <dbReference type="ARBA" id="ARBA00022801"/>
    </source>
</evidence>
<dbReference type="EMBL" id="BAAAHD010000052">
    <property type="protein sequence ID" value="GAA0581983.1"/>
    <property type="molecule type" value="Genomic_DNA"/>
</dbReference>
<keyword evidence="8" id="KW-1185">Reference proteome</keyword>
<name>A0A7W7IHL8_9ACTN</name>
<dbReference type="PANTHER" id="PTHR11559">
    <property type="entry name" value="CARBOXYLESTERASE"/>
    <property type="match status" value="1"/>
</dbReference>
<dbReference type="InterPro" id="IPR002018">
    <property type="entry name" value="CarbesteraseB"/>
</dbReference>
<feature type="domain" description="Carboxylesterase type B" evidence="4">
    <location>
        <begin position="3"/>
        <end position="473"/>
    </location>
</feature>
<evidence type="ECO:0000313" key="8">
    <source>
        <dbReference type="Proteomes" id="UP001501427"/>
    </source>
</evidence>
<reference evidence="5 8" key="1">
    <citation type="journal article" date="2019" name="Int. J. Syst. Evol. Microbiol.">
        <title>The Global Catalogue of Microorganisms (GCM) 10K type strain sequencing project: providing services to taxonomists for standard genome sequencing and annotation.</title>
        <authorList>
            <consortium name="The Broad Institute Genomics Platform"/>
            <consortium name="The Broad Institute Genome Sequencing Center for Infectious Disease"/>
            <person name="Wu L."/>
            <person name="Ma J."/>
        </authorList>
    </citation>
    <scope>NUCLEOTIDE SEQUENCE [LARGE SCALE GENOMIC DNA]</scope>
    <source>
        <strain evidence="5 8">JCM 10667</strain>
    </source>
</reference>
<gene>
    <name evidence="6" type="ORF">F4557_005667</name>
    <name evidence="5" type="ORF">GCM10009546_50580</name>
</gene>
<dbReference type="Proteomes" id="UP000549343">
    <property type="component" value="Unassembled WGS sequence"/>
</dbReference>
<sequence>MEAIAQTSYGKVRGTTRDGVTAFLGIPYAAPPFGADRFRAPRPPEPWDGVRDAAEYGPTAPKPGYPRPFDKLLPDPAIPGEDCLNLNVWTPFFAGGTGGSSPRNDPAPDPGGSGLPVMVWIHGGAFRNGSGAVPLYSGRNFARDGAVCVTINYRLGVEGFANLPGAPLNRGLLDQIAALEWVRDNIAGFGGDPDRVTVFGESAGAMSVTTLLSLDLGLFRRAVAQSGAGTIAQDPSDALLVTKEMAARLGVEATAEAFAALDPAAILLVQAAVAAEVAALPDPGRWGRTTAAGGMSLTPILDGELLTRRPEDAIADGAGRDVDLLIGYTSEEFRFFLMPTGLARDLTDELVGAVTTGMGVPPELPASYRAHHPDQTPGELMATIITDHLFRVPAHRAAAGHAASGGTGGTWMYEFAWRSPVHDLGACHALELGFVFDTLGEGTEGLAGPKPPQALADRMHRAWTDFAAHGDPGWRRFDPSARAVQVFDGPADEVVEDPHAEDRRLWG</sequence>
<dbReference type="PROSITE" id="PS00122">
    <property type="entry name" value="CARBOXYLESTERASE_B_1"/>
    <property type="match status" value="1"/>
</dbReference>
<evidence type="ECO:0000313" key="7">
    <source>
        <dbReference type="Proteomes" id="UP000549343"/>
    </source>
</evidence>
<dbReference type="RefSeq" id="WP_184887563.1">
    <property type="nucleotide sequence ID" value="NZ_BAAAHD010000052.1"/>
</dbReference>
<reference evidence="5" key="3">
    <citation type="submission" date="2023-12" db="EMBL/GenBank/DDBJ databases">
        <authorList>
            <person name="Sun Q."/>
            <person name="Inoue M."/>
        </authorList>
    </citation>
    <scope>NUCLEOTIDE SEQUENCE</scope>
    <source>
        <strain evidence="5">JCM 10667</strain>
    </source>
</reference>
<evidence type="ECO:0000313" key="6">
    <source>
        <dbReference type="EMBL" id="MBB4777249.1"/>
    </source>
</evidence>
<protein>
    <recommendedName>
        <fullName evidence="3">Carboxylic ester hydrolase</fullName>
        <ecNumber evidence="3">3.1.1.-</ecNumber>
    </recommendedName>
</protein>
<dbReference type="InterPro" id="IPR029058">
    <property type="entry name" value="AB_hydrolase_fold"/>
</dbReference>
<dbReference type="Proteomes" id="UP001501427">
    <property type="component" value="Unassembled WGS sequence"/>
</dbReference>
<proteinExistence type="inferred from homology"/>
<dbReference type="EC" id="3.1.1.-" evidence="3"/>
<comment type="caution">
    <text evidence="6">The sequence shown here is derived from an EMBL/GenBank/DDBJ whole genome shotgun (WGS) entry which is preliminary data.</text>
</comment>
<dbReference type="Pfam" id="PF00135">
    <property type="entry name" value="COesterase"/>
    <property type="match status" value="1"/>
</dbReference>
<comment type="similarity">
    <text evidence="1 3">Belongs to the type-B carboxylesterase/lipase family.</text>
</comment>
<keyword evidence="2 3" id="KW-0378">Hydrolase</keyword>
<organism evidence="6 7">
    <name type="scientific">Actinomadura livida</name>
    <dbReference type="NCBI Taxonomy" id="79909"/>
    <lineage>
        <taxon>Bacteria</taxon>
        <taxon>Bacillati</taxon>
        <taxon>Actinomycetota</taxon>
        <taxon>Actinomycetes</taxon>
        <taxon>Streptosporangiales</taxon>
        <taxon>Thermomonosporaceae</taxon>
        <taxon>Actinomadura</taxon>
    </lineage>
</organism>
<reference evidence="6 7" key="2">
    <citation type="submission" date="2020-08" db="EMBL/GenBank/DDBJ databases">
        <title>Sequencing the genomes of 1000 actinobacteria strains.</title>
        <authorList>
            <person name="Klenk H.-P."/>
        </authorList>
    </citation>
    <scope>NUCLEOTIDE SEQUENCE [LARGE SCALE GENOMIC DNA]</scope>
    <source>
        <strain evidence="6 7">DSM 44772</strain>
    </source>
</reference>
<dbReference type="SUPFAM" id="SSF53474">
    <property type="entry name" value="alpha/beta-Hydrolases"/>
    <property type="match status" value="1"/>
</dbReference>